<reference evidence="2 3" key="1">
    <citation type="journal article" date="2018" name="Gigascience">
        <title>Genomes of trombidid mites reveal novel predicted allergens and laterally-transferred genes associated with secondary metabolism.</title>
        <authorList>
            <person name="Dong X."/>
            <person name="Chaisiri K."/>
            <person name="Xia D."/>
            <person name="Armstrong S.D."/>
            <person name="Fang Y."/>
            <person name="Donnelly M.J."/>
            <person name="Kadowaki T."/>
            <person name="McGarry J.W."/>
            <person name="Darby A.C."/>
            <person name="Makepeace B.L."/>
        </authorList>
    </citation>
    <scope>NUCLEOTIDE SEQUENCE [LARGE SCALE GENOMIC DNA]</scope>
    <source>
        <strain evidence="2">UoL-UT</strain>
    </source>
</reference>
<proteinExistence type="predicted"/>
<keyword evidence="3" id="KW-1185">Reference proteome</keyword>
<accession>A0A443S8R0</accession>
<dbReference type="OrthoDB" id="6512233at2759"/>
<comment type="caution">
    <text evidence="2">The sequence shown here is derived from an EMBL/GenBank/DDBJ whole genome shotgun (WGS) entry which is preliminary data.</text>
</comment>
<feature type="region of interest" description="Disordered" evidence="1">
    <location>
        <begin position="21"/>
        <end position="45"/>
    </location>
</feature>
<evidence type="ECO:0000313" key="2">
    <source>
        <dbReference type="EMBL" id="RWS23901.1"/>
    </source>
</evidence>
<gene>
    <name evidence="2" type="ORF">B4U80_01464</name>
</gene>
<protein>
    <submittedName>
        <fullName evidence="2">Glutamate-gated chloride channel-like protein</fullName>
    </submittedName>
</protein>
<dbReference type="EMBL" id="NCKV01005698">
    <property type="protein sequence ID" value="RWS23901.1"/>
    <property type="molecule type" value="Genomic_DNA"/>
</dbReference>
<dbReference type="VEuPathDB" id="VectorBase:LDEU008139"/>
<evidence type="ECO:0000313" key="3">
    <source>
        <dbReference type="Proteomes" id="UP000288716"/>
    </source>
</evidence>
<sequence>SGTPNFRAVEKRILDTIIGHGNYDSRIRPSGNNTGNNNGKYKLNR</sequence>
<organism evidence="2 3">
    <name type="scientific">Leptotrombidium deliense</name>
    <dbReference type="NCBI Taxonomy" id="299467"/>
    <lineage>
        <taxon>Eukaryota</taxon>
        <taxon>Metazoa</taxon>
        <taxon>Ecdysozoa</taxon>
        <taxon>Arthropoda</taxon>
        <taxon>Chelicerata</taxon>
        <taxon>Arachnida</taxon>
        <taxon>Acari</taxon>
        <taxon>Acariformes</taxon>
        <taxon>Trombidiformes</taxon>
        <taxon>Prostigmata</taxon>
        <taxon>Anystina</taxon>
        <taxon>Parasitengona</taxon>
        <taxon>Trombiculoidea</taxon>
        <taxon>Trombiculidae</taxon>
        <taxon>Leptotrombidium</taxon>
    </lineage>
</organism>
<name>A0A443S8R0_9ACAR</name>
<evidence type="ECO:0000256" key="1">
    <source>
        <dbReference type="SAM" id="MobiDB-lite"/>
    </source>
</evidence>
<dbReference type="Proteomes" id="UP000288716">
    <property type="component" value="Unassembled WGS sequence"/>
</dbReference>
<feature type="non-terminal residue" evidence="2">
    <location>
        <position position="1"/>
    </location>
</feature>
<dbReference type="AlphaFoldDB" id="A0A443S8R0"/>